<keyword evidence="5" id="KW-0472">Membrane</keyword>
<evidence type="ECO:0000313" key="8">
    <source>
        <dbReference type="EMBL" id="UUI01260.1"/>
    </source>
</evidence>
<keyword evidence="4" id="KW-0342">GTP-binding</keyword>
<accession>A0ABY5JLT4</accession>
<dbReference type="InterPro" id="IPR027094">
    <property type="entry name" value="Mitofusin_fam"/>
</dbReference>
<dbReference type="Proteomes" id="UP001059773">
    <property type="component" value="Chromosome"/>
</dbReference>
<dbReference type="SUPFAM" id="SSF52540">
    <property type="entry name" value="P-loop containing nucleoside triphosphate hydrolases"/>
    <property type="match status" value="2"/>
</dbReference>
<evidence type="ECO:0000256" key="5">
    <source>
        <dbReference type="ARBA" id="ARBA00023136"/>
    </source>
</evidence>
<feature type="domain" description="Dynamin N-terminal" evidence="7">
    <location>
        <begin position="624"/>
        <end position="848"/>
    </location>
</feature>
<evidence type="ECO:0000256" key="4">
    <source>
        <dbReference type="ARBA" id="ARBA00023134"/>
    </source>
</evidence>
<dbReference type="EMBL" id="CP101914">
    <property type="protein sequence ID" value="UUI01260.1"/>
    <property type="molecule type" value="Genomic_DNA"/>
</dbReference>
<keyword evidence="9" id="KW-1185">Reference proteome</keyword>
<dbReference type="Gene3D" id="3.40.50.300">
    <property type="entry name" value="P-loop containing nucleotide triphosphate hydrolases"/>
    <property type="match status" value="2"/>
</dbReference>
<organism evidence="8 9">
    <name type="scientific">Oceanobacillus jeddahense</name>
    <dbReference type="NCBI Taxonomy" id="1462527"/>
    <lineage>
        <taxon>Bacteria</taxon>
        <taxon>Bacillati</taxon>
        <taxon>Bacillota</taxon>
        <taxon>Bacilli</taxon>
        <taxon>Bacillales</taxon>
        <taxon>Bacillaceae</taxon>
        <taxon>Oceanobacillus</taxon>
    </lineage>
</organism>
<gene>
    <name evidence="8" type="ORF">NP439_14455</name>
</gene>
<feature type="domain" description="Dynamin N-terminal" evidence="7">
    <location>
        <begin position="47"/>
        <end position="201"/>
    </location>
</feature>
<evidence type="ECO:0000313" key="9">
    <source>
        <dbReference type="Proteomes" id="UP001059773"/>
    </source>
</evidence>
<reference evidence="8" key="1">
    <citation type="submission" date="2022-07" db="EMBL/GenBank/DDBJ databases">
        <title>FELIX.</title>
        <authorList>
            <person name="Wan K.H."/>
            <person name="Park S."/>
            <person name="Lawrence Q."/>
            <person name="Eichenberger J.P."/>
            <person name="Booth B.W."/>
            <person name="Piaggio A.J."/>
            <person name="Chandler J.C."/>
            <person name="Franklin A.B."/>
            <person name="Celniker S.E."/>
        </authorList>
    </citation>
    <scope>NUCLEOTIDE SEQUENCE</scope>
    <source>
        <strain evidence="8">QA-1986 374</strain>
    </source>
</reference>
<keyword evidence="2" id="KW-0547">Nucleotide-binding</keyword>
<dbReference type="InterPro" id="IPR027417">
    <property type="entry name" value="P-loop_NTPase"/>
</dbReference>
<dbReference type="CDD" id="cd09912">
    <property type="entry name" value="DLP_2"/>
    <property type="match status" value="1"/>
</dbReference>
<evidence type="ECO:0000256" key="1">
    <source>
        <dbReference type="ARBA" id="ARBA00004370"/>
    </source>
</evidence>
<evidence type="ECO:0000256" key="3">
    <source>
        <dbReference type="ARBA" id="ARBA00022801"/>
    </source>
</evidence>
<comment type="subcellular location">
    <subcellularLocation>
        <location evidence="1">Membrane</location>
    </subcellularLocation>
</comment>
<evidence type="ECO:0000256" key="6">
    <source>
        <dbReference type="SAM" id="Coils"/>
    </source>
</evidence>
<evidence type="ECO:0000256" key="2">
    <source>
        <dbReference type="ARBA" id="ARBA00022741"/>
    </source>
</evidence>
<dbReference type="InterPro" id="IPR045063">
    <property type="entry name" value="Dynamin_N"/>
</dbReference>
<sequence>MITYMEKRVTEQQIASLYKEMKDHGDKVNADKMLDILEKYVNQEFIITLTGHFSAGKSSLINHLLGEEILANSPIPTSANIVKISSGEGTVNVFFHNGDVVEYQEPYNLEQIKQFTKNKNDIKKMHISTGEEILPPYTAILDTPGIDAADDVDRMLTEASLHLSDCLIYVTDYNHVQSEVNLLFLQAMQENGLPFIIVINQIDKHNEAELPFVEFDKKIKQTFDQWNLHPSSIFYTSLKNPEAPHNEWEALKDTVFHMLRSKDEYMTMEASIRQIVSDHKEKVHREMSNQKVSLGEADKVSLDEKIEALTMEIENLEERPEQIAADFLNEVDQTAKNAYLMPADLRELAKDYLESMQPDFKVGSLFTSGKKTKEAKTERKQAFMEALEKNVETTLKWKLRDKWYEQIEINHLDSSFQEKGVSYLEWSLREELLESNLRKGASINGDYVLNYTNEIAADLKTYFKKQMRQLANEVKKELESKNKDKWIDLKEQLKQLEEKKADQQVNHALDSEEAAYFKRLDEQEAANPEVQPETIAEMKEELKTRKVLPKQGTSALELVEEEIQKDEREDEQEETANTLHDSTDRDVVHDIDQVLQLVQLPGFESYQQDLKKRKISLTERSYTIALFGAFSAGKSSFANAILGEHVLPVSPNPTTAAVNRIRPVTSENQHRDVIVTFKSEEMLIDDIKTLAKECDPPNTSLSKLITWLQTENVLEDVRLPKMYQAYLSAVLEGYEAAKSVIGSSKKITFDDFESYVTDEKKACYIASMDLFYDCEVTKQGITLVDTPGADSINARHTNVSFEYIKHADAILYVTYYNHALSRADKDFLMQLGRVKDVFELDKMFFIVNAADLASNQEELDLVTGYVKEQLVQLGIRFPRLYPVSSKLSLREKIEQKILNEQMRAFETRFYDFIHRDLTVLAKRATMNDIERSGEALEEFIQSLKLDQSAKAKRKEALQNAYQQIVHYVENLDTASTEKRWHQKLEKQTYFLNGRFTIRFHDLFKEIYNPTTITESGRAGREQLSKQFEQLTLYMETELHQELLAVSLRIEQLLKSLFKNNQHEMIEAAKKLDPVFSISEWEITAFDTPEITMKLSIEKHQELQKLFAKFKDTKTFFVQNQKEEIKEQLYTIIEPDIQAFVEDGRRLIMASYQEQWDKELEQEKTKLVHEADVLYQQFIDRLFVEADMDDLITRRKQLNAILHHSFSNTDTERKEIKHDDK</sequence>
<keyword evidence="6" id="KW-0175">Coiled coil</keyword>
<dbReference type="Pfam" id="PF00350">
    <property type="entry name" value="Dynamin_N"/>
    <property type="match status" value="2"/>
</dbReference>
<protein>
    <submittedName>
        <fullName evidence="8">Dynamin family protein</fullName>
    </submittedName>
</protein>
<keyword evidence="3" id="KW-0378">Hydrolase</keyword>
<dbReference type="PANTHER" id="PTHR10465">
    <property type="entry name" value="TRANSMEMBRANE GTPASE FZO1"/>
    <property type="match status" value="1"/>
</dbReference>
<dbReference type="PANTHER" id="PTHR10465:SF0">
    <property type="entry name" value="SARCALUMENIN"/>
    <property type="match status" value="1"/>
</dbReference>
<dbReference type="RefSeq" id="WP_256706686.1">
    <property type="nucleotide sequence ID" value="NZ_CP101914.1"/>
</dbReference>
<evidence type="ECO:0000259" key="7">
    <source>
        <dbReference type="Pfam" id="PF00350"/>
    </source>
</evidence>
<proteinExistence type="predicted"/>
<feature type="coiled-coil region" evidence="6">
    <location>
        <begin position="464"/>
        <end position="506"/>
    </location>
</feature>
<name>A0ABY5JLT4_9BACI</name>